<dbReference type="Proteomes" id="UP000053562">
    <property type="component" value="Unassembled WGS sequence"/>
</dbReference>
<organism evidence="3 4">
    <name type="scientific">Plasmodium vivax India VII</name>
    <dbReference type="NCBI Taxonomy" id="1077284"/>
    <lineage>
        <taxon>Eukaryota</taxon>
        <taxon>Sar</taxon>
        <taxon>Alveolata</taxon>
        <taxon>Apicomplexa</taxon>
        <taxon>Aconoidasida</taxon>
        <taxon>Haemosporida</taxon>
        <taxon>Plasmodiidae</taxon>
        <taxon>Plasmodium</taxon>
        <taxon>Plasmodium (Plasmodium)</taxon>
    </lineage>
</organism>
<keyword evidence="1" id="KW-0732">Signal</keyword>
<dbReference type="AlphaFoldDB" id="A0A0J9SCG6"/>
<dbReference type="PANTHER" id="PTHR45184">
    <property type="entry name" value="DNAJ PROTEIN ERDJ3A"/>
    <property type="match status" value="1"/>
</dbReference>
<gene>
    <name evidence="3" type="ORF">PVIIG_04410</name>
</gene>
<proteinExistence type="predicted"/>
<feature type="domain" description="Thioredoxin" evidence="2">
    <location>
        <begin position="193"/>
        <end position="245"/>
    </location>
</feature>
<dbReference type="OrthoDB" id="427280at2759"/>
<evidence type="ECO:0000259" key="2">
    <source>
        <dbReference type="Pfam" id="PF00085"/>
    </source>
</evidence>
<reference evidence="3 4" key="1">
    <citation type="submission" date="2011-08" db="EMBL/GenBank/DDBJ databases">
        <title>The Genome Sequence of Plasmodium vivax India VII.</title>
        <authorList>
            <consortium name="The Broad Institute Genome Sequencing Platform"/>
            <consortium name="The Broad Institute Genome Sequencing Center for Infectious Disease"/>
            <person name="Neafsey D."/>
            <person name="Carlton J."/>
            <person name="Barnwell J."/>
            <person name="Collins W."/>
            <person name="Escalante A."/>
            <person name="Mullikin J."/>
            <person name="Saul A."/>
            <person name="Guigo R."/>
            <person name="Camara F."/>
            <person name="Young S.K."/>
            <person name="Zeng Q."/>
            <person name="Gargeya S."/>
            <person name="Fitzgerald M."/>
            <person name="Haas B."/>
            <person name="Abouelleil A."/>
            <person name="Alvarado L."/>
            <person name="Arachchi H.M."/>
            <person name="Berlin A."/>
            <person name="Brown A."/>
            <person name="Chapman S.B."/>
            <person name="Chen Z."/>
            <person name="Dunbar C."/>
            <person name="Freedman E."/>
            <person name="Gearin G."/>
            <person name="Gellesch M."/>
            <person name="Goldberg J."/>
            <person name="Griggs A."/>
            <person name="Gujja S."/>
            <person name="Heiman D."/>
            <person name="Howarth C."/>
            <person name="Larson L."/>
            <person name="Lui A."/>
            <person name="MacDonald P.J.P."/>
            <person name="Montmayeur A."/>
            <person name="Murphy C."/>
            <person name="Neiman D."/>
            <person name="Pearson M."/>
            <person name="Priest M."/>
            <person name="Roberts A."/>
            <person name="Saif S."/>
            <person name="Shea T."/>
            <person name="Shenoy N."/>
            <person name="Sisk P."/>
            <person name="Stolte C."/>
            <person name="Sykes S."/>
            <person name="Wortman J."/>
            <person name="Nusbaum C."/>
            <person name="Birren B."/>
        </authorList>
    </citation>
    <scope>NUCLEOTIDE SEQUENCE [LARGE SCALE GENOMIC DNA]</scope>
    <source>
        <strain evidence="3 4">India VII</strain>
    </source>
</reference>
<protein>
    <recommendedName>
        <fullName evidence="2">Thioredoxin domain-containing protein</fullName>
    </recommendedName>
</protein>
<feature type="chain" id="PRO_5005322139" description="Thioredoxin domain-containing protein" evidence="1">
    <location>
        <begin position="31"/>
        <end position="430"/>
    </location>
</feature>
<name>A0A0J9SCG6_PLAVI</name>
<dbReference type="InterPro" id="IPR036249">
    <property type="entry name" value="Thioredoxin-like_sf"/>
</dbReference>
<feature type="signal peptide" evidence="1">
    <location>
        <begin position="1"/>
        <end position="30"/>
    </location>
</feature>
<dbReference type="Gene3D" id="3.40.30.10">
    <property type="entry name" value="Glutaredoxin"/>
    <property type="match status" value="2"/>
</dbReference>
<dbReference type="Pfam" id="PF00085">
    <property type="entry name" value="Thioredoxin"/>
    <property type="match status" value="1"/>
</dbReference>
<dbReference type="SUPFAM" id="SSF52833">
    <property type="entry name" value="Thioredoxin-like"/>
    <property type="match status" value="3"/>
</dbReference>
<dbReference type="PANTHER" id="PTHR45184:SF1">
    <property type="entry name" value="DNAJ PROTEIN ERDJ3A"/>
    <property type="match status" value="1"/>
</dbReference>
<accession>A0A0J9SCG6</accession>
<dbReference type="InterPro" id="IPR013766">
    <property type="entry name" value="Thioredoxin_domain"/>
</dbReference>
<dbReference type="CDD" id="cd02947">
    <property type="entry name" value="TRX_family"/>
    <property type="match status" value="1"/>
</dbReference>
<dbReference type="InterPro" id="IPR052842">
    <property type="entry name" value="ER_Co-chaperone"/>
</dbReference>
<dbReference type="EMBL" id="KQ234275">
    <property type="protein sequence ID" value="KMZ80625.1"/>
    <property type="molecule type" value="Genomic_DNA"/>
</dbReference>
<evidence type="ECO:0000313" key="4">
    <source>
        <dbReference type="Proteomes" id="UP000053562"/>
    </source>
</evidence>
<sequence>MKRPLGSARVPLLLPLVLLLPLLLYKTCNAVSLLESIKHDLQIVNNHNFNTVVNKFRSEKVFSVLFFQKSNKNIKDVIKNYNDVAAKFKGIFTLCIADCDENPTLCESELSLYVPDYKNTNTHHLLLYPINPMPKFLFSEEMNEANLKKYTYLIPSKIDIIKEAKDFSVFLSKHENMPKVLVFSNKKKPNYVLNALSNSFNKKLMFCYINNELNDLVQKYNVKSFPTILILKKGKLVDTYKGKPNFISMFDWLNVHSETFVLGGGFDISPDKTVDKPWKFELVPKFTKMSHGDICFKKADKGLCLIYLKEGDKLEKTEIDMLLSLKEKFKPHIDGRGINFRYMWIDIATETNFRALFEVKNYPSVVVFNPYKRIRYAKLNEDLVATKENVEKLLEKISGGDAKFTMLKGQTLPEFVQDDSDPKANVKDEL</sequence>
<evidence type="ECO:0000313" key="3">
    <source>
        <dbReference type="EMBL" id="KMZ80625.1"/>
    </source>
</evidence>
<evidence type="ECO:0000256" key="1">
    <source>
        <dbReference type="SAM" id="SignalP"/>
    </source>
</evidence>